<evidence type="ECO:0000259" key="10">
    <source>
        <dbReference type="Pfam" id="PF01243"/>
    </source>
</evidence>
<evidence type="ECO:0000256" key="7">
    <source>
        <dbReference type="ARBA" id="ARBA00022630"/>
    </source>
</evidence>
<evidence type="ECO:0000256" key="4">
    <source>
        <dbReference type="ARBA" id="ARBA00005037"/>
    </source>
</evidence>
<dbReference type="Gene3D" id="2.30.110.10">
    <property type="entry name" value="Electron Transport, Fmn-binding Protein, Chain A"/>
    <property type="match status" value="1"/>
</dbReference>
<evidence type="ECO:0000256" key="9">
    <source>
        <dbReference type="ARBA" id="ARBA00023002"/>
    </source>
</evidence>
<accession>A0A3P7JM12</accession>
<keyword evidence="12" id="KW-1185">Reference proteome</keyword>
<reference evidence="11 12" key="1">
    <citation type="submission" date="2018-11" db="EMBL/GenBank/DDBJ databases">
        <authorList>
            <consortium name="Pathogen Informatics"/>
        </authorList>
    </citation>
    <scope>NUCLEOTIDE SEQUENCE [LARGE SCALE GENOMIC DNA]</scope>
</reference>
<comment type="similarity">
    <text evidence="5">Belongs to the pyridoxamine 5'-phosphate oxidase family.</text>
</comment>
<dbReference type="EC" id="1.4.3.5" evidence="6"/>
<comment type="pathway">
    <text evidence="4">Cofactor metabolism; pyridoxal 5'-phosphate salvage; pyridoxal 5'-phosphate from pyridoxine 5'-phosphate: step 1/1.</text>
</comment>
<keyword evidence="9" id="KW-0560">Oxidoreductase</keyword>
<organism evidence="11 12">
    <name type="scientific">Strongylus vulgaris</name>
    <name type="common">Blood worm</name>
    <dbReference type="NCBI Taxonomy" id="40348"/>
    <lineage>
        <taxon>Eukaryota</taxon>
        <taxon>Metazoa</taxon>
        <taxon>Ecdysozoa</taxon>
        <taxon>Nematoda</taxon>
        <taxon>Chromadorea</taxon>
        <taxon>Rhabditida</taxon>
        <taxon>Rhabditina</taxon>
        <taxon>Rhabditomorpha</taxon>
        <taxon>Strongyloidea</taxon>
        <taxon>Strongylidae</taxon>
        <taxon>Strongylus</taxon>
    </lineage>
</organism>
<comment type="pathway">
    <text evidence="3">Cofactor metabolism; pyridoxal 5'-phosphate salvage; pyridoxal 5'-phosphate from pyridoxamine 5'-phosphate: step 1/1.</text>
</comment>
<feature type="domain" description="Pyridoxamine 5'-phosphate oxidase N-terminal" evidence="10">
    <location>
        <begin position="9"/>
        <end position="89"/>
    </location>
</feature>
<keyword evidence="8" id="KW-0288">FMN</keyword>
<dbReference type="PANTHER" id="PTHR10851:SF0">
    <property type="entry name" value="PYRIDOXINE-5'-PHOSPHATE OXIDASE"/>
    <property type="match status" value="1"/>
</dbReference>
<evidence type="ECO:0000256" key="3">
    <source>
        <dbReference type="ARBA" id="ARBA00004738"/>
    </source>
</evidence>
<dbReference type="SUPFAM" id="SSF50475">
    <property type="entry name" value="FMN-binding split barrel"/>
    <property type="match status" value="1"/>
</dbReference>
<sequence>MSNVEASYSADGISFFSNYDSRKGRELEENPHASMLFYWPSQYKQIRVEGIVSKLPVEQAETYWSSMPLSLRIGYRVSEHCSAAVPNKQVYYRFLHDRYIGTNKIELKCDAKCST</sequence>
<evidence type="ECO:0000313" key="12">
    <source>
        <dbReference type="Proteomes" id="UP000270094"/>
    </source>
</evidence>
<dbReference type="Pfam" id="PF01243">
    <property type="entry name" value="PNPOx_N"/>
    <property type="match status" value="1"/>
</dbReference>
<dbReference type="EMBL" id="UYYB01110874">
    <property type="protein sequence ID" value="VDM80959.1"/>
    <property type="molecule type" value="Genomic_DNA"/>
</dbReference>
<evidence type="ECO:0000256" key="8">
    <source>
        <dbReference type="ARBA" id="ARBA00022643"/>
    </source>
</evidence>
<evidence type="ECO:0000313" key="11">
    <source>
        <dbReference type="EMBL" id="VDM80959.1"/>
    </source>
</evidence>
<dbReference type="AlphaFoldDB" id="A0A3P7JM12"/>
<dbReference type="InterPro" id="IPR000659">
    <property type="entry name" value="Pyridox_Oxase"/>
</dbReference>
<gene>
    <name evidence="11" type="ORF">SVUK_LOCUS15957</name>
</gene>
<dbReference type="Proteomes" id="UP000270094">
    <property type="component" value="Unassembled WGS sequence"/>
</dbReference>
<comment type="cofactor">
    <cofactor evidence="1">
        <name>FMN</name>
        <dbReference type="ChEBI" id="CHEBI:58210"/>
    </cofactor>
</comment>
<dbReference type="InterPro" id="IPR012349">
    <property type="entry name" value="Split_barrel_FMN-bd"/>
</dbReference>
<protein>
    <recommendedName>
        <fullName evidence="6">pyridoxal 5'-phosphate synthase</fullName>
        <ecNumber evidence="6">1.4.3.5</ecNumber>
    </recommendedName>
</protein>
<dbReference type="GO" id="GO:0008615">
    <property type="term" value="P:pyridoxine biosynthetic process"/>
    <property type="evidence" value="ECO:0007669"/>
    <property type="project" value="InterPro"/>
</dbReference>
<keyword evidence="7" id="KW-0285">Flavoprotein</keyword>
<dbReference type="PANTHER" id="PTHR10851">
    <property type="entry name" value="PYRIDOXINE-5-PHOSPHATE OXIDASE"/>
    <property type="match status" value="1"/>
</dbReference>
<dbReference type="OrthoDB" id="303614at2759"/>
<dbReference type="GO" id="GO:0010181">
    <property type="term" value="F:FMN binding"/>
    <property type="evidence" value="ECO:0007669"/>
    <property type="project" value="InterPro"/>
</dbReference>
<proteinExistence type="inferred from homology"/>
<name>A0A3P7JM12_STRVU</name>
<dbReference type="UniPathway" id="UPA01068">
    <property type="reaction ID" value="UER00304"/>
</dbReference>
<evidence type="ECO:0000256" key="1">
    <source>
        <dbReference type="ARBA" id="ARBA00001917"/>
    </source>
</evidence>
<dbReference type="GO" id="GO:0004733">
    <property type="term" value="F:pyridoxamine phosphate oxidase activity"/>
    <property type="evidence" value="ECO:0007669"/>
    <property type="project" value="UniProtKB-EC"/>
</dbReference>
<dbReference type="InterPro" id="IPR011576">
    <property type="entry name" value="Pyridox_Oxase_N"/>
</dbReference>
<evidence type="ECO:0000256" key="6">
    <source>
        <dbReference type="ARBA" id="ARBA00012801"/>
    </source>
</evidence>
<comment type="function">
    <text evidence="2">Catalyzes the oxidation of either pyridoxine 5'-phosphate (PNP) or pyridoxamine 5'-phosphate (PMP) into pyridoxal 5'-phosphate (PLP).</text>
</comment>
<evidence type="ECO:0000256" key="5">
    <source>
        <dbReference type="ARBA" id="ARBA00007301"/>
    </source>
</evidence>
<evidence type="ECO:0000256" key="2">
    <source>
        <dbReference type="ARBA" id="ARBA00003691"/>
    </source>
</evidence>